<accession>N1PDX0</accession>
<sequence>MSPERCKRVSHRQPNHRHIATHKKRCKCGSMARAVSHFDGLDIRVQALPRELYNEILDLVPVPIPPRLKLPEPRPPSHASATSTATPARSSLDAATEPNLPHLRLARYPSPHALRQDVPHATFVCNEVIHLDNNVHSFISADAGRLITSSSR</sequence>
<feature type="region of interest" description="Disordered" evidence="1">
    <location>
        <begin position="1"/>
        <end position="21"/>
    </location>
</feature>
<dbReference type="EMBL" id="KB446543">
    <property type="protein sequence ID" value="EME40803.1"/>
    <property type="molecule type" value="Genomic_DNA"/>
</dbReference>
<dbReference type="HOGENOM" id="CLU_1722333_0_0_1"/>
<protein>
    <submittedName>
        <fullName evidence="2">Uncharacterized protein</fullName>
    </submittedName>
</protein>
<proteinExistence type="predicted"/>
<dbReference type="AlphaFoldDB" id="N1PDX0"/>
<gene>
    <name evidence="2" type="ORF">DOTSEDRAFT_37558</name>
</gene>
<name>N1PDX0_DOTSN</name>
<evidence type="ECO:0000256" key="1">
    <source>
        <dbReference type="SAM" id="MobiDB-lite"/>
    </source>
</evidence>
<reference evidence="2 3" key="2">
    <citation type="journal article" date="2012" name="PLoS Pathog.">
        <title>Diverse lifestyles and strategies of plant pathogenesis encoded in the genomes of eighteen Dothideomycetes fungi.</title>
        <authorList>
            <person name="Ohm R.A."/>
            <person name="Feau N."/>
            <person name="Henrissat B."/>
            <person name="Schoch C.L."/>
            <person name="Horwitz B.A."/>
            <person name="Barry K.W."/>
            <person name="Condon B.J."/>
            <person name="Copeland A.C."/>
            <person name="Dhillon B."/>
            <person name="Glaser F."/>
            <person name="Hesse C.N."/>
            <person name="Kosti I."/>
            <person name="LaButti K."/>
            <person name="Lindquist E.A."/>
            <person name="Lucas S."/>
            <person name="Salamov A.A."/>
            <person name="Bradshaw R.E."/>
            <person name="Ciuffetti L."/>
            <person name="Hamelin R.C."/>
            <person name="Kema G.H.J."/>
            <person name="Lawrence C."/>
            <person name="Scott J.A."/>
            <person name="Spatafora J.W."/>
            <person name="Turgeon B.G."/>
            <person name="de Wit P.J.G.M."/>
            <person name="Zhong S."/>
            <person name="Goodwin S.B."/>
            <person name="Grigoriev I.V."/>
        </authorList>
    </citation>
    <scope>NUCLEOTIDE SEQUENCE [LARGE SCALE GENOMIC DNA]</scope>
    <source>
        <strain evidence="3">NZE10 / CBS 128990</strain>
    </source>
</reference>
<feature type="compositionally biased region" description="Low complexity" evidence="1">
    <location>
        <begin position="77"/>
        <end position="91"/>
    </location>
</feature>
<reference evidence="3" key="1">
    <citation type="journal article" date="2012" name="PLoS Genet.">
        <title>The genomes of the fungal plant pathogens Cladosporium fulvum and Dothistroma septosporum reveal adaptation to different hosts and lifestyles but also signatures of common ancestry.</title>
        <authorList>
            <person name="de Wit P.J.G.M."/>
            <person name="van der Burgt A."/>
            <person name="Oekmen B."/>
            <person name="Stergiopoulos I."/>
            <person name="Abd-Elsalam K.A."/>
            <person name="Aerts A.L."/>
            <person name="Bahkali A.H."/>
            <person name="Beenen H.G."/>
            <person name="Chettri P."/>
            <person name="Cox M.P."/>
            <person name="Datema E."/>
            <person name="de Vries R.P."/>
            <person name="Dhillon B."/>
            <person name="Ganley A.R."/>
            <person name="Griffiths S.A."/>
            <person name="Guo Y."/>
            <person name="Hamelin R.C."/>
            <person name="Henrissat B."/>
            <person name="Kabir M.S."/>
            <person name="Jashni M.K."/>
            <person name="Kema G."/>
            <person name="Klaubauf S."/>
            <person name="Lapidus A."/>
            <person name="Levasseur A."/>
            <person name="Lindquist E."/>
            <person name="Mehrabi R."/>
            <person name="Ohm R.A."/>
            <person name="Owen T.J."/>
            <person name="Salamov A."/>
            <person name="Schwelm A."/>
            <person name="Schijlen E."/>
            <person name="Sun H."/>
            <person name="van den Burg H.A."/>
            <person name="van Ham R.C.H.J."/>
            <person name="Zhang S."/>
            <person name="Goodwin S.B."/>
            <person name="Grigoriev I.V."/>
            <person name="Collemare J."/>
            <person name="Bradshaw R.E."/>
        </authorList>
    </citation>
    <scope>NUCLEOTIDE SEQUENCE [LARGE SCALE GENOMIC DNA]</scope>
    <source>
        <strain evidence="3">NZE10 / CBS 128990</strain>
    </source>
</reference>
<organism evidence="2 3">
    <name type="scientific">Dothistroma septosporum (strain NZE10 / CBS 128990)</name>
    <name type="common">Red band needle blight fungus</name>
    <name type="synonym">Mycosphaerella pini</name>
    <dbReference type="NCBI Taxonomy" id="675120"/>
    <lineage>
        <taxon>Eukaryota</taxon>
        <taxon>Fungi</taxon>
        <taxon>Dikarya</taxon>
        <taxon>Ascomycota</taxon>
        <taxon>Pezizomycotina</taxon>
        <taxon>Dothideomycetes</taxon>
        <taxon>Dothideomycetidae</taxon>
        <taxon>Mycosphaerellales</taxon>
        <taxon>Mycosphaerellaceae</taxon>
        <taxon>Dothistroma</taxon>
    </lineage>
</organism>
<dbReference type="Proteomes" id="UP000016933">
    <property type="component" value="Unassembled WGS sequence"/>
</dbReference>
<keyword evidence="3" id="KW-1185">Reference proteome</keyword>
<evidence type="ECO:0000313" key="3">
    <source>
        <dbReference type="Proteomes" id="UP000016933"/>
    </source>
</evidence>
<evidence type="ECO:0000313" key="2">
    <source>
        <dbReference type="EMBL" id="EME40803.1"/>
    </source>
</evidence>
<feature type="compositionally biased region" description="Basic residues" evidence="1">
    <location>
        <begin position="8"/>
        <end position="21"/>
    </location>
</feature>
<feature type="region of interest" description="Disordered" evidence="1">
    <location>
        <begin position="68"/>
        <end position="101"/>
    </location>
</feature>